<dbReference type="KEGG" id="nre:BES08_30380"/>
<feature type="transmembrane region" description="Helical" evidence="1">
    <location>
        <begin position="39"/>
        <end position="61"/>
    </location>
</feature>
<proteinExistence type="predicted"/>
<evidence type="ECO:0000313" key="2">
    <source>
        <dbReference type="EMBL" id="AOR81183.1"/>
    </source>
</evidence>
<reference evidence="3" key="1">
    <citation type="journal article" date="2017" name="J. Biotechnol.">
        <title>Complete genome sequence of Novosphingobium resinovorum SA1, a versatile xenobiotic-degrading bacterium capable of utilizing sulfanilic acid.</title>
        <authorList>
            <person name="Hegedus B."/>
            <person name="Kos P.B."/>
            <person name="Balint B."/>
            <person name="Maroti G."/>
            <person name="Gan H.M."/>
            <person name="Perei K."/>
            <person name="Rakhely G."/>
        </authorList>
    </citation>
    <scope>NUCLEOTIDE SEQUENCE [LARGE SCALE GENOMIC DNA]</scope>
    <source>
        <strain evidence="3">SA1</strain>
    </source>
</reference>
<accession>A0A1D8AGE4</accession>
<protein>
    <submittedName>
        <fullName evidence="2">Uncharacterized protein</fullName>
    </submittedName>
</protein>
<geneLocation type="plasmid" evidence="2 3">
    <name>pSA3</name>
</geneLocation>
<name>A0A1D8AGE4_9SPHN</name>
<organism evidence="2 3">
    <name type="scientific">Novosphingobium resinovorum</name>
    <dbReference type="NCBI Taxonomy" id="158500"/>
    <lineage>
        <taxon>Bacteria</taxon>
        <taxon>Pseudomonadati</taxon>
        <taxon>Pseudomonadota</taxon>
        <taxon>Alphaproteobacteria</taxon>
        <taxon>Sphingomonadales</taxon>
        <taxon>Sphingomonadaceae</taxon>
        <taxon>Novosphingobium</taxon>
    </lineage>
</organism>
<keyword evidence="1" id="KW-0472">Membrane</keyword>
<evidence type="ECO:0000313" key="3">
    <source>
        <dbReference type="Proteomes" id="UP000094626"/>
    </source>
</evidence>
<dbReference type="Proteomes" id="UP000094626">
    <property type="component" value="Plasmid pSA3"/>
</dbReference>
<feature type="transmembrane region" description="Helical" evidence="1">
    <location>
        <begin position="7"/>
        <end position="24"/>
    </location>
</feature>
<keyword evidence="3" id="KW-1185">Reference proteome</keyword>
<gene>
    <name evidence="2" type="ORF">BES08_30380</name>
</gene>
<dbReference type="AlphaFoldDB" id="A0A1D8AGE4"/>
<evidence type="ECO:0000256" key="1">
    <source>
        <dbReference type="SAM" id="Phobius"/>
    </source>
</evidence>
<dbReference type="EMBL" id="CP017078">
    <property type="protein sequence ID" value="AOR81183.1"/>
    <property type="molecule type" value="Genomic_DNA"/>
</dbReference>
<feature type="transmembrane region" description="Helical" evidence="1">
    <location>
        <begin position="120"/>
        <end position="148"/>
    </location>
</feature>
<feature type="transmembrane region" description="Helical" evidence="1">
    <location>
        <begin position="92"/>
        <end position="108"/>
    </location>
</feature>
<dbReference type="OrthoDB" id="7568425at2"/>
<keyword evidence="1" id="KW-0812">Transmembrane</keyword>
<dbReference type="RefSeq" id="WP_069710321.1">
    <property type="nucleotide sequence ID" value="NZ_CP017078.1"/>
</dbReference>
<keyword evidence="1" id="KW-1133">Transmembrane helix</keyword>
<sequence length="154" mass="16849">MSFREKTAWIAVVTTLVVWGYYFSEVWRGVGARVLDGQALWTLFLVCMGITVVLLLGLNLLASRRRLKDFGASPDELEKQMESGAARMTKPLFEWAVLGISASALLWGRDFAAGFPTDPVGSFAIVMANALLLAAVAANVLAEIIIIIRFRVLS</sequence>
<keyword evidence="2" id="KW-0614">Plasmid</keyword>